<proteinExistence type="predicted"/>
<protein>
    <submittedName>
        <fullName evidence="2">Uncharacterized protein</fullName>
    </submittedName>
</protein>
<dbReference type="HOGENOM" id="CLU_836251_0_0_6"/>
<gene>
    <name evidence="2" type="ORF">NOR51B_1963</name>
</gene>
<dbReference type="EMBL" id="DS999411">
    <property type="protein sequence ID" value="EED36015.1"/>
    <property type="molecule type" value="Genomic_DNA"/>
</dbReference>
<evidence type="ECO:0000313" key="3">
    <source>
        <dbReference type="Proteomes" id="UP000004699"/>
    </source>
</evidence>
<feature type="region of interest" description="Disordered" evidence="1">
    <location>
        <begin position="140"/>
        <end position="164"/>
    </location>
</feature>
<accession>B8KVT8</accession>
<dbReference type="STRING" id="565045.NOR51B_1963"/>
<sequence>MDGATIHLEDAIDTIIGYLAKGRVTNLEPVDIHSGPNFIQQSLERRLQALSSSSPLTPEAQEEAAEIEKLLETAAKIRRDFAIAADLHARGEQTGLLRIHRVEDPSFPDDIYADKLITDSVYRWALDTFELDINEWAPLGKERRDSEPEASKGDSDNGKQEVPNTEIAIAQRVLADLIRQFMLLACPRWKPGQPTAQRPTSKFLRNGNLAARPLAAAIVKDAIDSTAEDDSEGARRQIGIVLALIEGQGGPSKAQTEKALPGYYRTIYWTATAIDARLRKNGGTTTDKTDETDTVFRSFAVFLSIDRQHKIVDDDTLRRCLEIAVHKRLKDP</sequence>
<name>B8KVT8_9GAMM</name>
<dbReference type="AlphaFoldDB" id="B8KVT8"/>
<organism evidence="2 3">
    <name type="scientific">Luminiphilus syltensis NOR5-1B</name>
    <dbReference type="NCBI Taxonomy" id="565045"/>
    <lineage>
        <taxon>Bacteria</taxon>
        <taxon>Pseudomonadati</taxon>
        <taxon>Pseudomonadota</taxon>
        <taxon>Gammaproteobacteria</taxon>
        <taxon>Cellvibrionales</taxon>
        <taxon>Halieaceae</taxon>
        <taxon>Luminiphilus</taxon>
    </lineage>
</organism>
<feature type="compositionally biased region" description="Basic and acidic residues" evidence="1">
    <location>
        <begin position="140"/>
        <end position="159"/>
    </location>
</feature>
<evidence type="ECO:0000256" key="1">
    <source>
        <dbReference type="SAM" id="MobiDB-lite"/>
    </source>
</evidence>
<evidence type="ECO:0000313" key="2">
    <source>
        <dbReference type="EMBL" id="EED36015.1"/>
    </source>
</evidence>
<dbReference type="Proteomes" id="UP000004699">
    <property type="component" value="Unassembled WGS sequence"/>
</dbReference>
<reference evidence="3" key="1">
    <citation type="journal article" date="2013" name="BMC Microbiol.">
        <title>Taxonomy and evolution of bacteriochlorophyll a-containing members of the OM60/NOR5 clade of marine gammaproteobacteria: description of Luminiphilus syltensis gen. nov., sp. nov., reclassification of Haliea rubra as Pseudohaliea rubra gen. nov., comb. nov., and emendation of Chromatocurvus halotolerans.</title>
        <authorList>
            <person name="Spring S."/>
            <person name="Riedel T."/>
            <person name="Sproer C."/>
            <person name="Yan S."/>
            <person name="Harder J."/>
            <person name="Fuchs B.M."/>
        </authorList>
    </citation>
    <scope>NUCLEOTIDE SEQUENCE [LARGE SCALE GENOMIC DNA]</scope>
    <source>
        <strain evidence="3">NOR51-B</strain>
    </source>
</reference>
<keyword evidence="3" id="KW-1185">Reference proteome</keyword>